<dbReference type="InterPro" id="IPR008979">
    <property type="entry name" value="Galactose-bd-like_sf"/>
</dbReference>
<dbReference type="Pfam" id="PF02836">
    <property type="entry name" value="Glyco_hydro_2_C"/>
    <property type="match status" value="1"/>
</dbReference>
<evidence type="ECO:0000313" key="8">
    <source>
        <dbReference type="EMBL" id="RYS81431.1"/>
    </source>
</evidence>
<dbReference type="PANTHER" id="PTHR42732:SF3">
    <property type="entry name" value="HYDROLASE"/>
    <property type="match status" value="1"/>
</dbReference>
<evidence type="ECO:0000313" key="9">
    <source>
        <dbReference type="Proteomes" id="UP000095787"/>
    </source>
</evidence>
<evidence type="ECO:0000259" key="4">
    <source>
        <dbReference type="Pfam" id="PF00703"/>
    </source>
</evidence>
<dbReference type="SUPFAM" id="SSF51445">
    <property type="entry name" value="(Trans)glycosidases"/>
    <property type="match status" value="1"/>
</dbReference>
<dbReference type="EMBL" id="CYZO01000015">
    <property type="protein sequence ID" value="CUO01784.1"/>
    <property type="molecule type" value="Genomic_DNA"/>
</dbReference>
<dbReference type="Pfam" id="PF00703">
    <property type="entry name" value="Glyco_hydro_2"/>
    <property type="match status" value="1"/>
</dbReference>
<accession>A0A174BM01</accession>
<dbReference type="Proteomes" id="UP000292665">
    <property type="component" value="Unassembled WGS sequence"/>
</dbReference>
<dbReference type="SUPFAM" id="SSF49303">
    <property type="entry name" value="beta-Galactosidase/glucuronidase domain"/>
    <property type="match status" value="1"/>
</dbReference>
<dbReference type="Gene3D" id="2.60.120.260">
    <property type="entry name" value="Galactose-binding domain-like"/>
    <property type="match status" value="1"/>
</dbReference>
<dbReference type="Pfam" id="PF02837">
    <property type="entry name" value="Glyco_hydro_2_N"/>
    <property type="match status" value="1"/>
</dbReference>
<reference evidence="8 10" key="2">
    <citation type="journal article" date="2019" name="Science, e1252229">
        <title>Invertible promoters mediate bacterial phase variation, antibiotic resistance, and host adaptation in the gut.</title>
        <authorList>
            <person name="Jiang X."/>
            <person name="Hall A.B."/>
            <person name="Arthur T.D."/>
            <person name="Plichta D.R."/>
            <person name="Covington C.T."/>
            <person name="Poyet M."/>
            <person name="Crothers J."/>
            <person name="Moses P.L."/>
            <person name="Tolonen A.C."/>
            <person name="Vlamakis H."/>
            <person name="Alm E.J."/>
            <person name="Xavier R.J."/>
        </authorList>
    </citation>
    <scope>NUCLEOTIDE SEQUENCE [LARGE SCALE GENOMIC DNA]</scope>
    <source>
        <strain evidence="8">Aa_0143</strain>
        <strain evidence="10">aa_0143</strain>
    </source>
</reference>
<evidence type="ECO:0000259" key="6">
    <source>
        <dbReference type="Pfam" id="PF02837"/>
    </source>
</evidence>
<dbReference type="InterPro" id="IPR006102">
    <property type="entry name" value="Ig-like_GH2"/>
</dbReference>
<evidence type="ECO:0000313" key="10">
    <source>
        <dbReference type="Proteomes" id="UP000292665"/>
    </source>
</evidence>
<evidence type="ECO:0000256" key="1">
    <source>
        <dbReference type="ARBA" id="ARBA00007401"/>
    </source>
</evidence>
<gene>
    <name evidence="7" type="primary">lacZ_2</name>
    <name evidence="8" type="ORF">EAI93_03585</name>
    <name evidence="7" type="ORF">ERS852456_01401</name>
</gene>
<evidence type="ECO:0000313" key="7">
    <source>
        <dbReference type="EMBL" id="CUO01784.1"/>
    </source>
</evidence>
<comment type="similarity">
    <text evidence="1">Belongs to the glycosyl hydrolase 2 family.</text>
</comment>
<organism evidence="7 9">
    <name type="scientific">[Ruminococcus] torques</name>
    <dbReference type="NCBI Taxonomy" id="33039"/>
    <lineage>
        <taxon>Bacteria</taxon>
        <taxon>Bacillati</taxon>
        <taxon>Bacillota</taxon>
        <taxon>Clostridia</taxon>
        <taxon>Lachnospirales</taxon>
        <taxon>Lachnospiraceae</taxon>
        <taxon>Mediterraneibacter</taxon>
    </lineage>
</organism>
<dbReference type="EC" id="3.2.1.23" evidence="7"/>
<dbReference type="InterPro" id="IPR051913">
    <property type="entry name" value="GH2_Domain-Containing"/>
</dbReference>
<feature type="domain" description="Glycoside hydrolase family 2 immunoglobulin-like beta-sandwich" evidence="4">
    <location>
        <begin position="162"/>
        <end position="266"/>
    </location>
</feature>
<keyword evidence="3 7" id="KW-0326">Glycosidase</keyword>
<dbReference type="InterPro" id="IPR006104">
    <property type="entry name" value="Glyco_hydro_2_N"/>
</dbReference>
<reference evidence="7 9" key="1">
    <citation type="submission" date="2015-09" db="EMBL/GenBank/DDBJ databases">
        <authorList>
            <consortium name="Pathogen Informatics"/>
        </authorList>
    </citation>
    <scope>NUCLEOTIDE SEQUENCE [LARGE SCALE GENOMIC DNA]</scope>
    <source>
        <strain evidence="7 9">2789STDY5834841</strain>
    </source>
</reference>
<sequence length="577" mass="67264">MNGQWDFAFDDENIGVLEGWSHTVRGDRKINVPFTYETGKSGIGDERPHGVIWYWKNITITNEFKKDQSIQINFEGCDYHLDLWVNGVYKGSHDGAYTRFAFELGKFAEGEEVLLSIRVEDPHSEEQVRGKQRWLSDNYGCWYVQTTGIWKDVWLEQVSDDYVEKIKITPDIYKKTVTIHTMCHSNKENLIMKSDVYFEGKFINSVSGKLEAGVCQMDIDVYNKYVGEWGIELWSPDAPNLYTLKISILDEDDNCKDEVESYFGMRDIRIRNGLVLLNGQPLYQRLVLDQGYWKDTGLTPENDDVLLKDIEYVKRMGFNGVRKHQKTESDRFLYWCDVHGLLVWGEGPSFYKYSDKAAKNFVREWTEIVEQNYNHPCIIIWTPLNESWGVPAIERDVCQQNYSQAVYHLTKSLDSTRPVISNDGWEHTTSDILTLHDYEEDGEIMRRKYLTKKEEVLSCEIYHNNFRAAYAQGFGYKGEPVLISEYGGIAFEDNDKESWGYGEKVKTEEDFLERYKALTVGIKSLPYVCGYCYTQLSDVQQEKNGFLTEERRFKVNPEKIRAINDLPEGVFWNKKGH</sequence>
<dbReference type="GO" id="GO:0005975">
    <property type="term" value="P:carbohydrate metabolic process"/>
    <property type="evidence" value="ECO:0007669"/>
    <property type="project" value="InterPro"/>
</dbReference>
<dbReference type="Gene3D" id="3.20.20.80">
    <property type="entry name" value="Glycosidases"/>
    <property type="match status" value="1"/>
</dbReference>
<dbReference type="Proteomes" id="UP000095787">
    <property type="component" value="Unassembled WGS sequence"/>
</dbReference>
<dbReference type="InterPro" id="IPR036156">
    <property type="entry name" value="Beta-gal/glucu_dom_sf"/>
</dbReference>
<dbReference type="Gene3D" id="2.60.40.10">
    <property type="entry name" value="Immunoglobulins"/>
    <property type="match status" value="1"/>
</dbReference>
<feature type="domain" description="Glycosyl hydrolases family 2 sugar binding" evidence="6">
    <location>
        <begin position="1"/>
        <end position="155"/>
    </location>
</feature>
<dbReference type="AlphaFoldDB" id="A0A174BM01"/>
<dbReference type="InterPro" id="IPR017853">
    <property type="entry name" value="GH"/>
</dbReference>
<keyword evidence="2 7" id="KW-0378">Hydrolase</keyword>
<dbReference type="GO" id="GO:0004565">
    <property type="term" value="F:beta-galactosidase activity"/>
    <property type="evidence" value="ECO:0007669"/>
    <property type="project" value="UniProtKB-EC"/>
</dbReference>
<dbReference type="EMBL" id="RCYR01000003">
    <property type="protein sequence ID" value="RYS81431.1"/>
    <property type="molecule type" value="Genomic_DNA"/>
</dbReference>
<dbReference type="PANTHER" id="PTHR42732">
    <property type="entry name" value="BETA-GALACTOSIDASE"/>
    <property type="match status" value="1"/>
</dbReference>
<name>A0A174BM01_9FIRM</name>
<proteinExistence type="inferred from homology"/>
<dbReference type="InterPro" id="IPR006103">
    <property type="entry name" value="Glyco_hydro_2_cat"/>
</dbReference>
<dbReference type="InterPro" id="IPR013783">
    <property type="entry name" value="Ig-like_fold"/>
</dbReference>
<evidence type="ECO:0000256" key="2">
    <source>
        <dbReference type="ARBA" id="ARBA00022801"/>
    </source>
</evidence>
<protein>
    <submittedName>
        <fullName evidence="7">Beta-galactosidase</fullName>
        <ecNumber evidence="7">3.2.1.23</ecNumber>
    </submittedName>
    <submittedName>
        <fullName evidence="8">Glycoside hydrolase family 2</fullName>
    </submittedName>
</protein>
<evidence type="ECO:0000256" key="3">
    <source>
        <dbReference type="ARBA" id="ARBA00023295"/>
    </source>
</evidence>
<dbReference type="GeneID" id="97330194"/>
<dbReference type="RefSeq" id="WP_009243075.1">
    <property type="nucleotide sequence ID" value="NZ_CATVPX010000040.1"/>
</dbReference>
<dbReference type="SUPFAM" id="SSF49785">
    <property type="entry name" value="Galactose-binding domain-like"/>
    <property type="match status" value="1"/>
</dbReference>
<evidence type="ECO:0000259" key="5">
    <source>
        <dbReference type="Pfam" id="PF02836"/>
    </source>
</evidence>
<feature type="domain" description="Glycoside hydrolase family 2 catalytic" evidence="5">
    <location>
        <begin position="268"/>
        <end position="487"/>
    </location>
</feature>